<name>A0AAX6GG89_IRIPA</name>
<organism evidence="1 2">
    <name type="scientific">Iris pallida</name>
    <name type="common">Sweet iris</name>
    <dbReference type="NCBI Taxonomy" id="29817"/>
    <lineage>
        <taxon>Eukaryota</taxon>
        <taxon>Viridiplantae</taxon>
        <taxon>Streptophyta</taxon>
        <taxon>Embryophyta</taxon>
        <taxon>Tracheophyta</taxon>
        <taxon>Spermatophyta</taxon>
        <taxon>Magnoliopsida</taxon>
        <taxon>Liliopsida</taxon>
        <taxon>Asparagales</taxon>
        <taxon>Iridaceae</taxon>
        <taxon>Iridoideae</taxon>
        <taxon>Irideae</taxon>
        <taxon>Iris</taxon>
    </lineage>
</organism>
<dbReference type="EMBL" id="JANAVB010020400">
    <property type="protein sequence ID" value="KAJ6827201.1"/>
    <property type="molecule type" value="Genomic_DNA"/>
</dbReference>
<dbReference type="Proteomes" id="UP001140949">
    <property type="component" value="Unassembled WGS sequence"/>
</dbReference>
<reference evidence="1" key="2">
    <citation type="submission" date="2023-04" db="EMBL/GenBank/DDBJ databases">
        <authorList>
            <person name="Bruccoleri R.E."/>
            <person name="Oakeley E.J."/>
            <person name="Faust A.-M."/>
            <person name="Dessus-Babus S."/>
            <person name="Altorfer M."/>
            <person name="Burckhardt D."/>
            <person name="Oertli M."/>
            <person name="Naumann U."/>
            <person name="Petersen F."/>
            <person name="Wong J."/>
        </authorList>
    </citation>
    <scope>NUCLEOTIDE SEQUENCE</scope>
    <source>
        <strain evidence="1">GSM-AAB239-AS_SAM_17_03QT</strain>
        <tissue evidence="1">Leaf</tissue>
    </source>
</reference>
<evidence type="ECO:0000313" key="2">
    <source>
        <dbReference type="Proteomes" id="UP001140949"/>
    </source>
</evidence>
<dbReference type="AlphaFoldDB" id="A0AAX6GG89"/>
<accession>A0AAX6GG89</accession>
<proteinExistence type="predicted"/>
<keyword evidence="2" id="KW-1185">Reference proteome</keyword>
<comment type="caution">
    <text evidence="1">The sequence shown here is derived from an EMBL/GenBank/DDBJ whole genome shotgun (WGS) entry which is preliminary data.</text>
</comment>
<sequence>MVKVAVRHKQCNLYLSKRQRTLCGCCVSQSIAMRSLNCGLVILRSMEGNSLIFLVIRRRTSWTIS</sequence>
<gene>
    <name evidence="1" type="ORF">M6B38_368140</name>
</gene>
<protein>
    <submittedName>
        <fullName evidence="1">Kinesin-like protein KIN-13A</fullName>
    </submittedName>
</protein>
<evidence type="ECO:0000313" key="1">
    <source>
        <dbReference type="EMBL" id="KAJ6827201.1"/>
    </source>
</evidence>
<reference evidence="1" key="1">
    <citation type="journal article" date="2023" name="GigaByte">
        <title>Genome assembly of the bearded iris, Iris pallida Lam.</title>
        <authorList>
            <person name="Bruccoleri R.E."/>
            <person name="Oakeley E.J."/>
            <person name="Faust A.M.E."/>
            <person name="Altorfer M."/>
            <person name="Dessus-Babus S."/>
            <person name="Burckhardt D."/>
            <person name="Oertli M."/>
            <person name="Naumann U."/>
            <person name="Petersen F."/>
            <person name="Wong J."/>
        </authorList>
    </citation>
    <scope>NUCLEOTIDE SEQUENCE</scope>
    <source>
        <strain evidence="1">GSM-AAB239-AS_SAM_17_03QT</strain>
    </source>
</reference>